<comment type="subcellular location">
    <subcellularLocation>
        <location evidence="1">Cytoplasm</location>
    </subcellularLocation>
    <subcellularLocation>
        <location evidence="2">Nucleus</location>
        <location evidence="2">Nucleolus</location>
    </subcellularLocation>
</comment>
<keyword evidence="6" id="KW-0733">Signal recognition particle</keyword>
<dbReference type="Pfam" id="PF16969">
    <property type="entry name" value="SRP68"/>
    <property type="match status" value="1"/>
</dbReference>
<evidence type="ECO:0000256" key="3">
    <source>
        <dbReference type="ARBA" id="ARBA00009352"/>
    </source>
</evidence>
<reference evidence="11 12" key="1">
    <citation type="submission" date="2024-10" db="EMBL/GenBank/DDBJ databases">
        <title>Updated reference genomes for cyclostephanoid diatoms.</title>
        <authorList>
            <person name="Roberts W.R."/>
            <person name="Alverson A.J."/>
        </authorList>
    </citation>
    <scope>NUCLEOTIDE SEQUENCE [LARGE SCALE GENOMIC DNA]</scope>
    <source>
        <strain evidence="11 12">AJA276-08</strain>
    </source>
</reference>
<comment type="similarity">
    <text evidence="3">Belongs to the SRP68 family.</text>
</comment>
<keyword evidence="7" id="KW-0539">Nucleus</keyword>
<feature type="compositionally biased region" description="Low complexity" evidence="10">
    <location>
        <begin position="294"/>
        <end position="303"/>
    </location>
</feature>
<dbReference type="PANTHER" id="PTHR12860:SF0">
    <property type="entry name" value="SIGNAL RECOGNITION PARTICLE SUBUNIT SRP68"/>
    <property type="match status" value="1"/>
</dbReference>
<dbReference type="Gene3D" id="1.10.3450.40">
    <property type="entry name" value="Signal recognition particle, SRP68 subunit, RNA-binding domain"/>
    <property type="match status" value="1"/>
</dbReference>
<keyword evidence="5" id="KW-0694">RNA-binding</keyword>
<evidence type="ECO:0000256" key="9">
    <source>
        <dbReference type="ARBA" id="ARBA00029498"/>
    </source>
</evidence>
<accession>A0ABD3QYY1</accession>
<feature type="region of interest" description="Disordered" evidence="10">
    <location>
        <begin position="206"/>
        <end position="250"/>
    </location>
</feature>
<feature type="compositionally biased region" description="Acidic residues" evidence="10">
    <location>
        <begin position="217"/>
        <end position="226"/>
    </location>
</feature>
<gene>
    <name evidence="11" type="ORF">ACHAW5_011188</name>
</gene>
<comment type="caution">
    <text evidence="11">The sequence shown here is derived from an EMBL/GenBank/DDBJ whole genome shotgun (WGS) entry which is preliminary data.</text>
</comment>
<keyword evidence="12" id="KW-1185">Reference proteome</keyword>
<proteinExistence type="inferred from homology"/>
<dbReference type="Proteomes" id="UP001530315">
    <property type="component" value="Unassembled WGS sequence"/>
</dbReference>
<dbReference type="PANTHER" id="PTHR12860">
    <property type="entry name" value="SIGNAL RECOGNITION PARTICLE 68 KDA PROTEIN"/>
    <property type="match status" value="1"/>
</dbReference>
<protein>
    <recommendedName>
        <fullName evidence="9">Signal recognition particle subunit SRP68</fullName>
    </recommendedName>
</protein>
<name>A0ABD3QYY1_9STRA</name>
<dbReference type="AlphaFoldDB" id="A0ABD3QYY1"/>
<dbReference type="GO" id="GO:0005786">
    <property type="term" value="C:signal recognition particle, endoplasmic reticulum targeting"/>
    <property type="evidence" value="ECO:0007669"/>
    <property type="project" value="UniProtKB-KW"/>
</dbReference>
<evidence type="ECO:0000256" key="7">
    <source>
        <dbReference type="ARBA" id="ARBA00023242"/>
    </source>
</evidence>
<organism evidence="11 12">
    <name type="scientific">Stephanodiscus triporus</name>
    <dbReference type="NCBI Taxonomy" id="2934178"/>
    <lineage>
        <taxon>Eukaryota</taxon>
        <taxon>Sar</taxon>
        <taxon>Stramenopiles</taxon>
        <taxon>Ochrophyta</taxon>
        <taxon>Bacillariophyta</taxon>
        <taxon>Coscinodiscophyceae</taxon>
        <taxon>Thalassiosirophycidae</taxon>
        <taxon>Stephanodiscales</taxon>
        <taxon>Stephanodiscaceae</taxon>
        <taxon>Stephanodiscus</taxon>
    </lineage>
</organism>
<feature type="compositionally biased region" description="Acidic residues" evidence="10">
    <location>
        <begin position="312"/>
        <end position="323"/>
    </location>
</feature>
<keyword evidence="4" id="KW-0963">Cytoplasm</keyword>
<evidence type="ECO:0000256" key="8">
    <source>
        <dbReference type="ARBA" id="ARBA00023274"/>
    </source>
</evidence>
<dbReference type="EMBL" id="JALLAZ020000029">
    <property type="protein sequence ID" value="KAL3805517.1"/>
    <property type="molecule type" value="Genomic_DNA"/>
</dbReference>
<evidence type="ECO:0000313" key="12">
    <source>
        <dbReference type="Proteomes" id="UP001530315"/>
    </source>
</evidence>
<evidence type="ECO:0000313" key="11">
    <source>
        <dbReference type="EMBL" id="KAL3805517.1"/>
    </source>
</evidence>
<feature type="region of interest" description="Disordered" evidence="10">
    <location>
        <begin position="140"/>
        <end position="185"/>
    </location>
</feature>
<feature type="region of interest" description="Disordered" evidence="10">
    <location>
        <begin position="294"/>
        <end position="323"/>
    </location>
</feature>
<dbReference type="InterPro" id="IPR038253">
    <property type="entry name" value="SRP68_N_sf"/>
</dbReference>
<feature type="compositionally biased region" description="Low complexity" evidence="10">
    <location>
        <begin position="206"/>
        <end position="215"/>
    </location>
</feature>
<evidence type="ECO:0000256" key="5">
    <source>
        <dbReference type="ARBA" id="ARBA00022884"/>
    </source>
</evidence>
<sequence>MMRIYLHSELSSAHSSHGVSHGDYGRYASYCTRRLSRLRHGKAVRRELLHCRMYRASLSTRRRRIDDGVVAVVGEGGGGGVGGGGGGGGGNSSRAKYAYRAIDTTNLPPEVLTSSPNYFLETLYRAERCWASSMDIRSEMTIGGNDDENDNDNGGRRRRGYGIGGGSGDRHGRGRWSPGKARSRSIKRLRKAVGYATSLEALANGTGANADAKGGNNDDDDDDDDDRDVRSPSSPLPPPKKTTPPVDEHTRAEAKAYASWMRGNLALERGRWSDACVEYRVAMELCEMIAAKASSSSSSSSSSSGGGGGDGGVDDELGANDDDDPRRLELYDFFATRARNVIAPLLRYCHYELQEEVGTSPAEEMTSFLQSSESKLSSLGATTLVGQETSGSSMSHVVFRENSIAVETRELRMALLRVQDSVADWERTTTTAAAFARNGGSGKNGSDAKFTAVLSGYDDAISIADQELRQLANLKSGPAVNAKRFRLVNIVGHCRYRKLKMVMGRNEDLANSIILSGKDDKGGMTLKHLEEATHLYDALVQDARAVASLPGGGSPEDFDGDASSSSPPAVEDEFLLEANANLLRLRSLRCYYLARMHASPLVKKYAEASLLLDQAESLAREACEEIGACERMEGGAVMLEDLEGVLEEMRGERCRVLAVSFLSSKASSTSLGRCLLERLHDYDIPSSAAPLCHVPPKLEPMACKPSFFDVALNYVSDYPVEELRRALEEHGGGTTTTTSKGLLGWFRR</sequence>
<dbReference type="GO" id="GO:0003723">
    <property type="term" value="F:RNA binding"/>
    <property type="evidence" value="ECO:0007669"/>
    <property type="project" value="UniProtKB-KW"/>
</dbReference>
<evidence type="ECO:0000256" key="1">
    <source>
        <dbReference type="ARBA" id="ARBA00004496"/>
    </source>
</evidence>
<dbReference type="InterPro" id="IPR026258">
    <property type="entry name" value="SRP68"/>
</dbReference>
<evidence type="ECO:0000256" key="2">
    <source>
        <dbReference type="ARBA" id="ARBA00004604"/>
    </source>
</evidence>
<keyword evidence="8" id="KW-0687">Ribonucleoprotein</keyword>
<evidence type="ECO:0000256" key="4">
    <source>
        <dbReference type="ARBA" id="ARBA00022490"/>
    </source>
</evidence>
<evidence type="ECO:0000256" key="6">
    <source>
        <dbReference type="ARBA" id="ARBA00023135"/>
    </source>
</evidence>
<evidence type="ECO:0000256" key="10">
    <source>
        <dbReference type="SAM" id="MobiDB-lite"/>
    </source>
</evidence>
<dbReference type="GO" id="GO:0005730">
    <property type="term" value="C:nucleolus"/>
    <property type="evidence" value="ECO:0007669"/>
    <property type="project" value="UniProtKB-SubCell"/>
</dbReference>